<keyword evidence="2 4" id="KW-0464">Manganese</keyword>
<dbReference type="UniPathway" id="UPA00138"/>
<keyword evidence="3 4" id="KW-0119">Carbohydrate metabolism</keyword>
<name>A0A6N2R8Y3_9FIRM</name>
<dbReference type="Gene3D" id="3.60.21.10">
    <property type="match status" value="1"/>
</dbReference>
<comment type="cofactor">
    <cofactor evidence="4">
        <name>Mn(2+)</name>
        <dbReference type="ChEBI" id="CHEBI:29035"/>
    </cofactor>
</comment>
<reference evidence="5" key="1">
    <citation type="submission" date="2019-11" db="EMBL/GenBank/DDBJ databases">
        <authorList>
            <person name="Feng L."/>
        </authorList>
    </citation>
    <scope>NUCLEOTIDE SEQUENCE</scope>
    <source>
        <strain evidence="5">BgluceraseaLFYP119</strain>
    </source>
</reference>
<dbReference type="HAMAP" id="MF_01854">
    <property type="entry name" value="FBPase_class3"/>
    <property type="match status" value="1"/>
</dbReference>
<dbReference type="GO" id="GO:0006094">
    <property type="term" value="P:gluconeogenesis"/>
    <property type="evidence" value="ECO:0007669"/>
    <property type="project" value="UniProtKB-UniRule"/>
</dbReference>
<evidence type="ECO:0000313" key="5">
    <source>
        <dbReference type="EMBL" id="VYS76330.1"/>
    </source>
</evidence>
<gene>
    <name evidence="4 5" type="primary">fbp</name>
    <name evidence="5" type="ORF">BGLFYP119_00511</name>
</gene>
<evidence type="ECO:0000256" key="1">
    <source>
        <dbReference type="ARBA" id="ARBA00022801"/>
    </source>
</evidence>
<dbReference type="InterPro" id="IPR029052">
    <property type="entry name" value="Metallo-depent_PP-like"/>
</dbReference>
<proteinExistence type="inferred from homology"/>
<dbReference type="InterPro" id="IPR009164">
    <property type="entry name" value="FBPtase_class3"/>
</dbReference>
<accession>A0A6N2R8Y3</accession>
<comment type="similarity">
    <text evidence="4">Belongs to the FBPase class 3 family.</text>
</comment>
<protein>
    <recommendedName>
        <fullName evidence="4">Fructose-1,6-bisphosphatase class 3</fullName>
        <shortName evidence="4">FBPase class 3</shortName>
        <ecNumber evidence="4">3.1.3.11</ecNumber>
    </recommendedName>
    <alternativeName>
        <fullName evidence="4">D-fructose-1,6-bisphosphate 1-phosphohydrolase class 3</fullName>
    </alternativeName>
</protein>
<dbReference type="RefSeq" id="WP_156352457.1">
    <property type="nucleotide sequence ID" value="NZ_CACRST010000006.1"/>
</dbReference>
<organism evidence="5">
    <name type="scientific">Blautia glucerasea</name>
    <dbReference type="NCBI Taxonomy" id="536633"/>
    <lineage>
        <taxon>Bacteria</taxon>
        <taxon>Bacillati</taxon>
        <taxon>Bacillota</taxon>
        <taxon>Clostridia</taxon>
        <taxon>Lachnospirales</taxon>
        <taxon>Lachnospiraceae</taxon>
        <taxon>Blautia</taxon>
    </lineage>
</organism>
<evidence type="ECO:0000256" key="3">
    <source>
        <dbReference type="ARBA" id="ARBA00023277"/>
    </source>
</evidence>
<dbReference type="Pfam" id="PF06874">
    <property type="entry name" value="FBPase_2"/>
    <property type="match status" value="1"/>
</dbReference>
<evidence type="ECO:0000256" key="2">
    <source>
        <dbReference type="ARBA" id="ARBA00023211"/>
    </source>
</evidence>
<keyword evidence="1 4" id="KW-0378">Hydrolase</keyword>
<dbReference type="EMBL" id="CACRST010000006">
    <property type="protein sequence ID" value="VYS76330.1"/>
    <property type="molecule type" value="Genomic_DNA"/>
</dbReference>
<dbReference type="GO" id="GO:0042132">
    <property type="term" value="F:fructose 1,6-bisphosphate 1-phosphatase activity"/>
    <property type="evidence" value="ECO:0007669"/>
    <property type="project" value="UniProtKB-UniRule"/>
</dbReference>
<evidence type="ECO:0000256" key="4">
    <source>
        <dbReference type="HAMAP-Rule" id="MF_01854"/>
    </source>
</evidence>
<sequence length="651" mass="74829">MKKEELRYLQRLAELYPTIGKASTEIINLQSILNLPKGTEHFMSDLHGEYEAFSHVLRNGSGAVRKKIDDVFGHTLSNHDKRDLATLIYYPREKISLVKKTEEDMENWYKITLYRLIEVCKTTASKYTRSKVRKALPHDYAYVIEELITEKAEVLDKEAYYNSIVNTIIEIRRAENFIIALAELIQRLVVDHLHILGDIFDRGPGPHFIMDRLMEYHSLDIQWGNHDVVWMGAAAGQGACIATVLRNSIRYGNLDILEDGYGINMIPLATFALETYQDDPCTVFEIKGSSDYNILERELGQKMHKAISIIQFKLEGQLLQKRKEFQMENRCLLHRIDPKEGTITMPDGKTYPLRDTSFPTINWEDPYALTEGEQGVMERLEAAFRNCEKLQNHMRLLLDKGGLYKIYNNNLLFHGCIPLNEDKSLKEIEVYGQKYKGRALYDALESYVRRAFYAVDYEEQEKGRDILWYIWASPNSPLFGKNKMTTFERYFIEDKETHKEKKGAYYRLLEEEEVVDLMLLEFGLDPQKSHIINGHVPVHQSEGESPVKCGGKVIVIDGGLCTAYQKVTGIAGYTLIYNSYGLFLAAHEPFTSAEEAVSKGTDIVSSQMAVHYSSKRRLVGDTDNGRALRERIQELTSLLDAYRKGTIKETK</sequence>
<comment type="catalytic activity">
    <reaction evidence="4">
        <text>beta-D-fructose 1,6-bisphosphate + H2O = beta-D-fructose 6-phosphate + phosphate</text>
        <dbReference type="Rhea" id="RHEA:11064"/>
        <dbReference type="ChEBI" id="CHEBI:15377"/>
        <dbReference type="ChEBI" id="CHEBI:32966"/>
        <dbReference type="ChEBI" id="CHEBI:43474"/>
        <dbReference type="ChEBI" id="CHEBI:57634"/>
        <dbReference type="EC" id="3.1.3.11"/>
    </reaction>
</comment>
<dbReference type="PIRSF" id="PIRSF000906">
    <property type="entry name" value="FBPtase_Bacill"/>
    <property type="match status" value="1"/>
</dbReference>
<dbReference type="SUPFAM" id="SSF56300">
    <property type="entry name" value="Metallo-dependent phosphatases"/>
    <property type="match status" value="1"/>
</dbReference>
<dbReference type="AlphaFoldDB" id="A0A6N2R8Y3"/>
<dbReference type="EC" id="3.1.3.11" evidence="4"/>
<comment type="pathway">
    <text evidence="4">Carbohydrate biosynthesis; gluconeogenesis.</text>
</comment>